<evidence type="ECO:0000256" key="5">
    <source>
        <dbReference type="SAM" id="MobiDB-lite"/>
    </source>
</evidence>
<keyword evidence="3" id="KW-0234">DNA repair</keyword>
<feature type="domain" description="SAP" evidence="6">
    <location>
        <begin position="326"/>
        <end position="360"/>
    </location>
</feature>
<dbReference type="SUPFAM" id="SSF68906">
    <property type="entry name" value="SAP domain"/>
    <property type="match status" value="1"/>
</dbReference>
<dbReference type="InterPro" id="IPR003034">
    <property type="entry name" value="SAP_dom"/>
</dbReference>
<feature type="compositionally biased region" description="Polar residues" evidence="5">
    <location>
        <begin position="578"/>
        <end position="587"/>
    </location>
</feature>
<feature type="region of interest" description="Disordered" evidence="5">
    <location>
        <begin position="1"/>
        <end position="143"/>
    </location>
</feature>
<sequence length="717" mass="76089">MDPASSTSPEAIETPQIMAQPEQESPPQHDASINLDAQTPTSSPESPEPEPTLPVLKPDTGKKVIKTEIPDSESDFLLSSPEKTIRADVGSRNTGTRDFVAAPDADAEDGDEESGGENQVTGESAGEEGGEVTDGDARLGDVATGSVQANEVESVVDSAVAIDAPSVSETEISKPEREEDNGAGVTSEATELKQTPTASEEAKEVGIAVDTAISINEASVPGPELSKPEEDGVSGVKILSGDTDSEELAAAPLQVNNAVDAAMIIDKTSVPDTDMSDLEEVPIEQAPVVLQEETVRVESLPILEEKVKEGAATIINTSLTRTVTDYSKFKVPELKKILHERGLAISGNKPDLIARLKEDDEKATDAAEVEDEALKENSSPVFPDELVEKLATLSERNGTQETEIPLLQADGEDVIMTDEALTQAEEPANSENLTFTVKVSENGEDRPILREKTSSAQRYSIPDSDDEEMSDAPSPAKQADDATSKTEAASMKPTFPTESVSAIQDDAEVSFSLTPTTAATKALELLPSSSQASEVAVEDSFKMPPPPSPSHSQNSALSSPVKIRVSPNPSFKVPSPVKKTQAQSSSAMMPFSPSKPEPSTSITPSEVADKGATSTATECQGSQKDGVMSELKALKMASIQARITSLQAEIATKRAKRDELQQGLIQPAAETVKRHIKLLHDYNDIKDIGQGLVGMIADQRGLRVGELYEEFGVDLKD</sequence>
<dbReference type="PANTHER" id="PTHR28529">
    <property type="entry name" value="DNA REPAIR PROTEIN SWI5 HOMOLOG"/>
    <property type="match status" value="1"/>
</dbReference>
<organism evidence="7 8">
    <name type="scientific">Phialocephala subalpina</name>
    <dbReference type="NCBI Taxonomy" id="576137"/>
    <lineage>
        <taxon>Eukaryota</taxon>
        <taxon>Fungi</taxon>
        <taxon>Dikarya</taxon>
        <taxon>Ascomycota</taxon>
        <taxon>Pezizomycotina</taxon>
        <taxon>Leotiomycetes</taxon>
        <taxon>Helotiales</taxon>
        <taxon>Mollisiaceae</taxon>
        <taxon>Phialocephala</taxon>
        <taxon>Phialocephala fortinii species complex</taxon>
    </lineage>
</organism>
<evidence type="ECO:0000313" key="8">
    <source>
        <dbReference type="Proteomes" id="UP000184330"/>
    </source>
</evidence>
<evidence type="ECO:0000256" key="3">
    <source>
        <dbReference type="ARBA" id="ARBA00023204"/>
    </source>
</evidence>
<evidence type="ECO:0000259" key="6">
    <source>
        <dbReference type="PROSITE" id="PS50800"/>
    </source>
</evidence>
<evidence type="ECO:0000256" key="2">
    <source>
        <dbReference type="ARBA" id="ARBA00022763"/>
    </source>
</evidence>
<gene>
    <name evidence="7" type="ORF">PAC_04656</name>
</gene>
<dbReference type="InterPro" id="IPR036361">
    <property type="entry name" value="SAP_dom_sf"/>
</dbReference>
<feature type="compositionally biased region" description="Acidic residues" evidence="5">
    <location>
        <begin position="105"/>
        <end position="115"/>
    </location>
</feature>
<proteinExistence type="inferred from homology"/>
<dbReference type="InterPro" id="IPR010760">
    <property type="entry name" value="DNA-repair_Swi5"/>
</dbReference>
<feature type="coiled-coil region" evidence="4">
    <location>
        <begin position="636"/>
        <end position="663"/>
    </location>
</feature>
<reference evidence="7 8" key="1">
    <citation type="submission" date="2016-03" db="EMBL/GenBank/DDBJ databases">
        <authorList>
            <person name="Ploux O."/>
        </authorList>
    </citation>
    <scope>NUCLEOTIDE SEQUENCE [LARGE SCALE GENOMIC DNA]</scope>
    <source>
        <strain evidence="7 8">UAMH 11012</strain>
    </source>
</reference>
<keyword evidence="4" id="KW-0175">Coiled coil</keyword>
<dbReference type="Gene3D" id="1.10.720.30">
    <property type="entry name" value="SAP domain"/>
    <property type="match status" value="1"/>
</dbReference>
<evidence type="ECO:0000256" key="4">
    <source>
        <dbReference type="SAM" id="Coils"/>
    </source>
</evidence>
<feature type="region of interest" description="Disordered" evidence="5">
    <location>
        <begin position="160"/>
        <end position="203"/>
    </location>
</feature>
<dbReference type="Gene3D" id="1.20.5.170">
    <property type="match status" value="1"/>
</dbReference>
<dbReference type="STRING" id="576137.A0A1L7WPS1"/>
<feature type="compositionally biased region" description="Polar residues" evidence="5">
    <location>
        <begin position="612"/>
        <end position="623"/>
    </location>
</feature>
<dbReference type="Proteomes" id="UP000184330">
    <property type="component" value="Unassembled WGS sequence"/>
</dbReference>
<keyword evidence="8" id="KW-1185">Reference proteome</keyword>
<feature type="compositionally biased region" description="Acidic residues" evidence="5">
    <location>
        <begin position="125"/>
        <end position="134"/>
    </location>
</feature>
<feature type="region of interest" description="Disordered" evidence="5">
    <location>
        <begin position="524"/>
        <end position="623"/>
    </location>
</feature>
<evidence type="ECO:0000313" key="7">
    <source>
        <dbReference type="EMBL" id="CZR54772.1"/>
    </source>
</evidence>
<feature type="region of interest" description="Disordered" evidence="5">
    <location>
        <begin position="219"/>
        <end position="238"/>
    </location>
</feature>
<dbReference type="EMBL" id="FJOG01000005">
    <property type="protein sequence ID" value="CZR54772.1"/>
    <property type="molecule type" value="Genomic_DNA"/>
</dbReference>
<name>A0A1L7WPS1_9HELO</name>
<dbReference type="SMART" id="SM00513">
    <property type="entry name" value="SAP"/>
    <property type="match status" value="1"/>
</dbReference>
<dbReference type="PROSITE" id="PS50800">
    <property type="entry name" value="SAP"/>
    <property type="match status" value="1"/>
</dbReference>
<dbReference type="GO" id="GO:0000709">
    <property type="term" value="P:meiotic joint molecule formation"/>
    <property type="evidence" value="ECO:0007669"/>
    <property type="project" value="TreeGrafter"/>
</dbReference>
<evidence type="ECO:0000256" key="1">
    <source>
        <dbReference type="ARBA" id="ARBA00008060"/>
    </source>
</evidence>
<accession>A0A1L7WPS1</accession>
<dbReference type="GO" id="GO:0032798">
    <property type="term" value="C:Swi5-Sfr1 complex"/>
    <property type="evidence" value="ECO:0007669"/>
    <property type="project" value="TreeGrafter"/>
</dbReference>
<dbReference type="OrthoDB" id="255837at2759"/>
<dbReference type="GO" id="GO:0034974">
    <property type="term" value="C:Swi5-Swi2 complex"/>
    <property type="evidence" value="ECO:0007669"/>
    <property type="project" value="TreeGrafter"/>
</dbReference>
<dbReference type="GO" id="GO:0010772">
    <property type="term" value="P:meiotic DNA recombinase assembly involved in reciprocal meiotic recombination"/>
    <property type="evidence" value="ECO:0007669"/>
    <property type="project" value="TreeGrafter"/>
</dbReference>
<feature type="compositionally biased region" description="Basic and acidic residues" evidence="5">
    <location>
        <begin position="441"/>
        <end position="453"/>
    </location>
</feature>
<dbReference type="Pfam" id="PF02037">
    <property type="entry name" value="SAP"/>
    <property type="match status" value="1"/>
</dbReference>
<comment type="similarity">
    <text evidence="1">Belongs to the SWI5/SAE3 family.</text>
</comment>
<dbReference type="AlphaFoldDB" id="A0A1L7WPS1"/>
<dbReference type="PANTHER" id="PTHR28529:SF2">
    <property type="entry name" value="DNA REPAIR PROTEIN SWI5 HOMOLOG"/>
    <property type="match status" value="1"/>
</dbReference>
<keyword evidence="2" id="KW-0227">DNA damage</keyword>
<feature type="region of interest" description="Disordered" evidence="5">
    <location>
        <begin position="441"/>
        <end position="501"/>
    </location>
</feature>
<dbReference type="Pfam" id="PF07061">
    <property type="entry name" value="Swi5"/>
    <property type="match status" value="1"/>
</dbReference>
<feature type="compositionally biased region" description="Basic and acidic residues" evidence="5">
    <location>
        <begin position="59"/>
        <end position="69"/>
    </location>
</feature>
<feature type="compositionally biased region" description="Polar residues" evidence="5">
    <location>
        <begin position="187"/>
        <end position="198"/>
    </location>
</feature>
<protein>
    <recommendedName>
        <fullName evidence="6">SAP domain-containing protein</fullName>
    </recommendedName>
</protein>